<sequence>MSKFKFIKSRNNKIRISNTIIYNSYIIGLITNSIVINSIENKSIFSRTFMIIFNTICSIYFNICINIIFFISKFGIISKFSNIIYGISISISKFYNIRNSNLYIWRN</sequence>
<keyword evidence="1" id="KW-0812">Transmembrane</keyword>
<feature type="transmembrane region" description="Helical" evidence="1">
    <location>
        <begin position="20"/>
        <end position="39"/>
    </location>
</feature>
<proteinExistence type="predicted"/>
<evidence type="ECO:0000313" key="2">
    <source>
        <dbReference type="EMBL" id="XCO00586.1"/>
    </source>
</evidence>
<keyword evidence="1" id="KW-0472">Membrane</keyword>
<protein>
    <submittedName>
        <fullName evidence="2">Uncharacterized protein</fullName>
    </submittedName>
</protein>
<organism evidence="2">
    <name type="scientific">Geladintestivirus 2</name>
    <dbReference type="NCBI Taxonomy" id="3233134"/>
    <lineage>
        <taxon>Viruses</taxon>
        <taxon>Duplodnaviria</taxon>
        <taxon>Heunggongvirae</taxon>
        <taxon>Uroviricota</taxon>
        <taxon>Caudoviricetes</taxon>
        <taxon>Crassvirales</taxon>
    </lineage>
</organism>
<name>A0AAU8MKY0_9CAUD</name>
<accession>A0AAU8MKY0</accession>
<dbReference type="EMBL" id="PP965500">
    <property type="protein sequence ID" value="XCO00586.1"/>
    <property type="molecule type" value="Genomic_DNA"/>
</dbReference>
<keyword evidence="1" id="KW-1133">Transmembrane helix</keyword>
<feature type="transmembrane region" description="Helical" evidence="1">
    <location>
        <begin position="51"/>
        <end position="71"/>
    </location>
</feature>
<reference evidence="2" key="1">
    <citation type="submission" date="2024-06" db="EMBL/GenBank/DDBJ databases">
        <title>Intestivirid acquisition increases across infancy in a wild primate population.</title>
        <authorList>
            <person name="Schneider-Creas I.A."/>
            <person name="Moya I.L."/>
            <person name="Chiou K.L."/>
            <person name="Baniel A."/>
            <person name="Azanaw Haile A."/>
            <person name="Kebede F."/>
            <person name="Abebe B."/>
            <person name="Snyder-Mackler N."/>
            <person name="Varsani A."/>
        </authorList>
    </citation>
    <scope>NUCLEOTIDE SEQUENCE</scope>
    <source>
        <strain evidence="2">Int_RNL_2018_0288_CRY</strain>
    </source>
</reference>
<evidence type="ECO:0000256" key="1">
    <source>
        <dbReference type="SAM" id="Phobius"/>
    </source>
</evidence>